<evidence type="ECO:0000313" key="5">
    <source>
        <dbReference type="Proteomes" id="UP000573327"/>
    </source>
</evidence>
<evidence type="ECO:0000259" key="3">
    <source>
        <dbReference type="PROSITE" id="PS51186"/>
    </source>
</evidence>
<comment type="caution">
    <text evidence="4">The sequence shown here is derived from an EMBL/GenBank/DDBJ whole genome shotgun (WGS) entry which is preliminary data.</text>
</comment>
<evidence type="ECO:0000256" key="1">
    <source>
        <dbReference type="ARBA" id="ARBA00022679"/>
    </source>
</evidence>
<dbReference type="PANTHER" id="PTHR10545">
    <property type="entry name" value="DIAMINE N-ACETYLTRANSFERASE"/>
    <property type="match status" value="1"/>
</dbReference>
<proteinExistence type="predicted"/>
<keyword evidence="2" id="KW-0012">Acyltransferase</keyword>
<dbReference type="AlphaFoldDB" id="A0A7W7S632"/>
<feature type="domain" description="N-acetyltransferase" evidence="3">
    <location>
        <begin position="13"/>
        <end position="163"/>
    </location>
</feature>
<reference evidence="4 5" key="1">
    <citation type="submission" date="2020-08" db="EMBL/GenBank/DDBJ databases">
        <title>Sequencing the genomes of 1000 actinobacteria strains.</title>
        <authorList>
            <person name="Klenk H.-P."/>
        </authorList>
    </citation>
    <scope>NUCLEOTIDE SEQUENCE [LARGE SCALE GENOMIC DNA]</scope>
    <source>
        <strain evidence="4 5">DSM 44786</strain>
    </source>
</reference>
<dbReference type="InterPro" id="IPR000182">
    <property type="entry name" value="GNAT_dom"/>
</dbReference>
<dbReference type="EMBL" id="JACHJR010000001">
    <property type="protein sequence ID" value="MBB4944586.1"/>
    <property type="molecule type" value="Genomic_DNA"/>
</dbReference>
<dbReference type="InterPro" id="IPR051016">
    <property type="entry name" value="Diverse_Substrate_AcTransf"/>
</dbReference>
<gene>
    <name evidence="4" type="ORF">F4556_000121</name>
</gene>
<accession>A0A7W7S632</accession>
<keyword evidence="1 4" id="KW-0808">Transferase</keyword>
<keyword evidence="5" id="KW-1185">Reference proteome</keyword>
<evidence type="ECO:0000256" key="2">
    <source>
        <dbReference type="ARBA" id="ARBA00023315"/>
    </source>
</evidence>
<sequence length="163" mass="17436">MHDLEAPSPTTAARVRSARPADLPLLVELAAEHAAYERAAPPAPDLAERLDALLFGAPVPRLHCLLAELPDGELVGYAAAAPELSTWQGREYLHLDCLFLRPAARGAGLGVLLMDAVAGLAGQLGLAEVQWQTPDWNEGAARFYDRIGARARPKLRYSLAVGP</sequence>
<evidence type="ECO:0000313" key="4">
    <source>
        <dbReference type="EMBL" id="MBB4944586.1"/>
    </source>
</evidence>
<organism evidence="4 5">
    <name type="scientific">Kitasatospora gansuensis</name>
    <dbReference type="NCBI Taxonomy" id="258050"/>
    <lineage>
        <taxon>Bacteria</taxon>
        <taxon>Bacillati</taxon>
        <taxon>Actinomycetota</taxon>
        <taxon>Actinomycetes</taxon>
        <taxon>Kitasatosporales</taxon>
        <taxon>Streptomycetaceae</taxon>
        <taxon>Kitasatospora</taxon>
    </lineage>
</organism>
<dbReference type="PROSITE" id="PS51186">
    <property type="entry name" value="GNAT"/>
    <property type="match status" value="1"/>
</dbReference>
<dbReference type="GO" id="GO:0008080">
    <property type="term" value="F:N-acetyltransferase activity"/>
    <property type="evidence" value="ECO:0007669"/>
    <property type="project" value="UniProtKB-ARBA"/>
</dbReference>
<name>A0A7W7S632_9ACTN</name>
<dbReference type="CDD" id="cd04301">
    <property type="entry name" value="NAT_SF"/>
    <property type="match status" value="1"/>
</dbReference>
<dbReference type="SUPFAM" id="SSF55729">
    <property type="entry name" value="Acyl-CoA N-acyltransferases (Nat)"/>
    <property type="match status" value="1"/>
</dbReference>
<dbReference type="RefSeq" id="WP_184910633.1">
    <property type="nucleotide sequence ID" value="NZ_JACHJR010000001.1"/>
</dbReference>
<dbReference type="Gene3D" id="3.40.630.30">
    <property type="match status" value="1"/>
</dbReference>
<dbReference type="PANTHER" id="PTHR10545:SF29">
    <property type="entry name" value="GH14572P-RELATED"/>
    <property type="match status" value="1"/>
</dbReference>
<protein>
    <submittedName>
        <fullName evidence="4">GNAT superfamily N-acetyltransferase</fullName>
    </submittedName>
</protein>
<dbReference type="Pfam" id="PF00583">
    <property type="entry name" value="Acetyltransf_1"/>
    <property type="match status" value="1"/>
</dbReference>
<dbReference type="Proteomes" id="UP000573327">
    <property type="component" value="Unassembled WGS sequence"/>
</dbReference>
<dbReference type="InterPro" id="IPR016181">
    <property type="entry name" value="Acyl_CoA_acyltransferase"/>
</dbReference>